<reference evidence="2 3" key="1">
    <citation type="journal article" date="2023" name="BMC Biol.">
        <title>The compact genome of the sponge Oopsacas minuta (Hexactinellida) is lacking key metazoan core genes.</title>
        <authorList>
            <person name="Santini S."/>
            <person name="Schenkelaars Q."/>
            <person name="Jourda C."/>
            <person name="Duchesne M."/>
            <person name="Belahbib H."/>
            <person name="Rocher C."/>
            <person name="Selva M."/>
            <person name="Riesgo A."/>
            <person name="Vervoort M."/>
            <person name="Leys S.P."/>
            <person name="Kodjabachian L."/>
            <person name="Le Bivic A."/>
            <person name="Borchiellini C."/>
            <person name="Claverie J.M."/>
            <person name="Renard E."/>
        </authorList>
    </citation>
    <scope>NUCLEOTIDE SEQUENCE [LARGE SCALE GENOMIC DNA]</scope>
    <source>
        <strain evidence="2">SPO-2</strain>
    </source>
</reference>
<dbReference type="AlphaFoldDB" id="A0AAV7K4G1"/>
<evidence type="ECO:0000313" key="3">
    <source>
        <dbReference type="Proteomes" id="UP001165289"/>
    </source>
</evidence>
<gene>
    <name evidence="2" type="ORF">LOD99_1913</name>
</gene>
<keyword evidence="3" id="KW-1185">Reference proteome</keyword>
<feature type="transmembrane region" description="Helical" evidence="1">
    <location>
        <begin position="254"/>
        <end position="277"/>
    </location>
</feature>
<feature type="transmembrane region" description="Helical" evidence="1">
    <location>
        <begin position="35"/>
        <end position="56"/>
    </location>
</feature>
<sequence length="469" mass="53414">MADTYIELNNKCESEDTKVQNFLEKKQHKEWKHSIFVRICLTVLLVICISIVWLSLMSPLVVGYLTQYSTANISRPYFDLLNKNNLNKYNKCNVSNTTIVCPSNFVYNYNSCVPICGKWHPFGDTYFKAYRYSVTTISLLSLIFSVLGLIVLIPVKNSFYFPKFFYFVMFSTLIALSCVLTGAALAGPHSLFCGGRNEDFNLVANDPPIAVTLLGIISHYSYIAFQLSFCVAVFNIFVVIYFPAIMFSVRKKRCLIITELIVCLGVPAFFPIINIAVYRQYSFIRLPILPFPLADRIAPFALALGPLLILTGIMSTLILLSIYRVQVLKYMIYKEIVKFKSYEIRMIIFGIESLLTVLFIFIELALTISTDEIVTYLQEEYFACTTLQHNSMILSNSTLTPTQCPALYQPYMHPIVSIIADMLTGIAAVQMWVILCTHETGKPWKLCLVGIWAFVKRLASVLEDMHVNW</sequence>
<name>A0AAV7K4G1_9METZ</name>
<organism evidence="2 3">
    <name type="scientific">Oopsacas minuta</name>
    <dbReference type="NCBI Taxonomy" id="111878"/>
    <lineage>
        <taxon>Eukaryota</taxon>
        <taxon>Metazoa</taxon>
        <taxon>Porifera</taxon>
        <taxon>Hexactinellida</taxon>
        <taxon>Hexasterophora</taxon>
        <taxon>Lyssacinosida</taxon>
        <taxon>Leucopsacidae</taxon>
        <taxon>Oopsacas</taxon>
    </lineage>
</organism>
<evidence type="ECO:0000313" key="2">
    <source>
        <dbReference type="EMBL" id="KAI6655771.1"/>
    </source>
</evidence>
<comment type="caution">
    <text evidence="2">The sequence shown here is derived from an EMBL/GenBank/DDBJ whole genome shotgun (WGS) entry which is preliminary data.</text>
</comment>
<feature type="transmembrane region" description="Helical" evidence="1">
    <location>
        <begin position="344"/>
        <end position="368"/>
    </location>
</feature>
<keyword evidence="1" id="KW-0472">Membrane</keyword>
<keyword evidence="1" id="KW-1133">Transmembrane helix</keyword>
<feature type="transmembrane region" description="Helical" evidence="1">
    <location>
        <begin position="222"/>
        <end position="242"/>
    </location>
</feature>
<keyword evidence="1" id="KW-0812">Transmembrane</keyword>
<accession>A0AAV7K4G1</accession>
<feature type="transmembrane region" description="Helical" evidence="1">
    <location>
        <begin position="415"/>
        <end position="435"/>
    </location>
</feature>
<feature type="transmembrane region" description="Helical" evidence="1">
    <location>
        <begin position="129"/>
        <end position="152"/>
    </location>
</feature>
<feature type="transmembrane region" description="Helical" evidence="1">
    <location>
        <begin position="297"/>
        <end position="323"/>
    </location>
</feature>
<dbReference type="Proteomes" id="UP001165289">
    <property type="component" value="Unassembled WGS sequence"/>
</dbReference>
<protein>
    <submittedName>
        <fullName evidence="2">Uncharacterized protein</fullName>
    </submittedName>
</protein>
<evidence type="ECO:0000256" key="1">
    <source>
        <dbReference type="SAM" id="Phobius"/>
    </source>
</evidence>
<dbReference type="EMBL" id="JAKMXF010000177">
    <property type="protein sequence ID" value="KAI6655771.1"/>
    <property type="molecule type" value="Genomic_DNA"/>
</dbReference>
<proteinExistence type="predicted"/>
<feature type="transmembrane region" description="Helical" evidence="1">
    <location>
        <begin position="164"/>
        <end position="186"/>
    </location>
</feature>